<keyword evidence="1" id="KW-1133">Transmembrane helix</keyword>
<evidence type="ECO:0000313" key="2">
    <source>
        <dbReference type="EMBL" id="TPE57413.1"/>
    </source>
</evidence>
<organism evidence="2 3">
    <name type="scientific">[Mycoplasma] falconis</name>
    <dbReference type="NCBI Taxonomy" id="92403"/>
    <lineage>
        <taxon>Bacteria</taxon>
        <taxon>Bacillati</taxon>
        <taxon>Mycoplasmatota</taxon>
        <taxon>Mycoplasmoidales</taxon>
        <taxon>Metamycoplasmataceae</taxon>
        <taxon>Metamycoplasma</taxon>
    </lineage>
</organism>
<dbReference type="RefSeq" id="WP_140781245.1">
    <property type="nucleotide sequence ID" value="NZ_VFSS01000004.1"/>
</dbReference>
<dbReference type="PANTHER" id="PTHR33361">
    <property type="entry name" value="GLR0591 PROTEIN"/>
    <property type="match status" value="1"/>
</dbReference>
<comment type="caution">
    <text evidence="2">The sequence shown here is derived from an EMBL/GenBank/DDBJ whole genome shotgun (WGS) entry which is preliminary data.</text>
</comment>
<dbReference type="PANTHER" id="PTHR33361:SF2">
    <property type="entry name" value="DUF885 DOMAIN-CONTAINING PROTEIN"/>
    <property type="match status" value="1"/>
</dbReference>
<dbReference type="Pfam" id="PF05960">
    <property type="entry name" value="DUF885"/>
    <property type="match status" value="2"/>
</dbReference>
<reference evidence="2 3" key="1">
    <citation type="submission" date="2019-06" db="EMBL/GenBank/DDBJ databases">
        <title>Mycoplasma falconis type strain whole genome sequence.</title>
        <authorList>
            <person name="Spergser J."/>
        </authorList>
    </citation>
    <scope>NUCLEOTIDE SEQUENCE [LARGE SCALE GENOMIC DNA]</scope>
    <source>
        <strain evidence="2 3">ATCC 51372</strain>
    </source>
</reference>
<protein>
    <submittedName>
        <fullName evidence="2">DUF885 domain-containing protein</fullName>
    </submittedName>
</protein>
<evidence type="ECO:0000313" key="3">
    <source>
        <dbReference type="Proteomes" id="UP000319776"/>
    </source>
</evidence>
<gene>
    <name evidence="2" type="ORF">FJO69_01520</name>
</gene>
<sequence>MAKKINKGAAFVGGAAGAMIGALGLGLVLGFTALDNKTVEIRYDQEAAKEKLASEMKASDFAVVGSALTKYEVVKTQADDAEGTLDLYVKNLKTNQVEKHTLEGFKVDPEAVEVREKANQWNELFNTRKDLRTAYSQKVTMYRKLASKKDLTEQEQKAKKTLEDEINNYYRPEISKIEKEIKALNLDDVLLSKPGKKSESELKYVAQYIKNVKDEFDKDLAKKGYPDNIYALAVSDEDAQKILESVDNLIAKLEIINNDNLNNDSFVWKESLLYNAKLLKQDWEAGTRILNSWGLNSGTQFPLEAFNSTMTILNDKNIDIYAGQISNLKDVPLKWIKNYETAIENNFVPSLQIIKMNIRSILNNVYGSKLVEFVKSEKDSITVKELIGVDESVSLSEANPKQRINAFYNFYATKMWNAAGGEGDLTLTKTNIESNPEVENILEVTADNQIVKLYGVGLTQQELEKNDIGYGFIKGNDKYSGQKLYEQLVKMSTTFDYTPQELYDKGYDLVKQSKEKYITIANLLADEIAGKNRIWTTTIKYDEDGSGAGQPEELTITIRDEKGNVDFNNFVKWLNSEMFFFGREGSSVYTQDFMNLLNSNENLASYKQNLQKNGYGRFAEESKKDEAYNSINYQEYWYGALSSIKAYLQFKDVATPNLLPYFGKQLNNFDFTAYPFKVRAEQGAGAYSPSTGTFSYNPDPYYTIPKWSLSSLTTHETVMGHHGQIDYAKQYAADVDGIKLNLGMSFTSYQEGWALFSELLAVPFGLYGTPDLSSNDYMAIPKSFDLAKGITSFFTTTDESKITDEMVNQIKDLHNGIYWQLATSINSETNEKAHAKKAVKIANMLQYLGAINESQFRNLRLAIDTSINYPVQGKEDLPGGASLAQARQFMLDNSAMSIDQIVVETRRYNVYPAQALAYLSGREKFVDALNLAINAKQMTKKEFFESSTFKENGVEIPFGNVVELFDLLLRNGAIPTDTVIKLTEKAYDIK</sequence>
<evidence type="ECO:0000256" key="1">
    <source>
        <dbReference type="SAM" id="Phobius"/>
    </source>
</evidence>
<dbReference type="InterPro" id="IPR010281">
    <property type="entry name" value="DUF885"/>
</dbReference>
<proteinExistence type="predicted"/>
<feature type="transmembrane region" description="Helical" evidence="1">
    <location>
        <begin position="12"/>
        <end position="34"/>
    </location>
</feature>
<dbReference type="EMBL" id="VFSS01000004">
    <property type="protein sequence ID" value="TPE57413.1"/>
    <property type="molecule type" value="Genomic_DNA"/>
</dbReference>
<dbReference type="OrthoDB" id="9769898at2"/>
<dbReference type="Proteomes" id="UP000319776">
    <property type="component" value="Unassembled WGS sequence"/>
</dbReference>
<name>A0A501XAN2_9BACT</name>
<keyword evidence="3" id="KW-1185">Reference proteome</keyword>
<keyword evidence="1" id="KW-0812">Transmembrane</keyword>
<dbReference type="AlphaFoldDB" id="A0A501XAN2"/>
<accession>A0A501XAN2</accession>
<keyword evidence="1" id="KW-0472">Membrane</keyword>